<sequence>MGPLVAPMRLATCCWVSPAAAAYLGEAVSDDGGEQFLLAGFDGLLAPGALDVGGADVFPADVAAHG</sequence>
<dbReference type="AlphaFoldDB" id="A0A136PL68"/>
<evidence type="ECO:0000313" key="2">
    <source>
        <dbReference type="EMBL" id="KXK59159.1"/>
    </source>
</evidence>
<comment type="caution">
    <text evidence="2">The sequence shown here is derived from an EMBL/GenBank/DDBJ whole genome shotgun (WGS) entry which is preliminary data.</text>
</comment>
<accession>A0A136PL68</accession>
<keyword evidence="1" id="KW-0732">Signal</keyword>
<name>A0A136PL68_9ACTN</name>
<evidence type="ECO:0000313" key="3">
    <source>
        <dbReference type="Proteomes" id="UP000070620"/>
    </source>
</evidence>
<dbReference type="Proteomes" id="UP000070620">
    <property type="component" value="Unassembled WGS sequence"/>
</dbReference>
<organism evidence="2 3">
    <name type="scientific">Micromonospora rosaria</name>
    <dbReference type="NCBI Taxonomy" id="47874"/>
    <lineage>
        <taxon>Bacteria</taxon>
        <taxon>Bacillati</taxon>
        <taxon>Actinomycetota</taxon>
        <taxon>Actinomycetes</taxon>
        <taxon>Micromonosporales</taxon>
        <taxon>Micromonosporaceae</taxon>
        <taxon>Micromonospora</taxon>
    </lineage>
</organism>
<reference evidence="2 3" key="1">
    <citation type="submission" date="2016-01" db="EMBL/GenBank/DDBJ databases">
        <title>Whole genome sequence and analysis of Micromonospora rosaria DSM 803, which can produce antibacterial substance rosamicin.</title>
        <authorList>
            <person name="Yang H."/>
            <person name="He X."/>
            <person name="Zhu D."/>
        </authorList>
    </citation>
    <scope>NUCLEOTIDE SEQUENCE [LARGE SCALE GENOMIC DNA]</scope>
    <source>
        <strain evidence="2 3">DSM 803</strain>
    </source>
</reference>
<feature type="chain" id="PRO_5007478177" evidence="1">
    <location>
        <begin position="22"/>
        <end position="66"/>
    </location>
</feature>
<evidence type="ECO:0000256" key="1">
    <source>
        <dbReference type="SAM" id="SignalP"/>
    </source>
</evidence>
<proteinExistence type="predicted"/>
<feature type="signal peptide" evidence="1">
    <location>
        <begin position="1"/>
        <end position="21"/>
    </location>
</feature>
<gene>
    <name evidence="2" type="ORF">AWW66_25705</name>
</gene>
<protein>
    <submittedName>
        <fullName evidence="2">Uncharacterized protein</fullName>
    </submittedName>
</protein>
<keyword evidence="3" id="KW-1185">Reference proteome</keyword>
<dbReference type="EMBL" id="LRQV01000128">
    <property type="protein sequence ID" value="KXK59159.1"/>
    <property type="molecule type" value="Genomic_DNA"/>
</dbReference>